<keyword evidence="10" id="KW-1185">Reference proteome</keyword>
<dbReference type="PROSITE" id="PS50157">
    <property type="entry name" value="ZINC_FINGER_C2H2_2"/>
    <property type="match status" value="4"/>
</dbReference>
<feature type="compositionally biased region" description="Basic residues" evidence="7">
    <location>
        <begin position="22"/>
        <end position="34"/>
    </location>
</feature>
<dbReference type="SMART" id="SM00355">
    <property type="entry name" value="ZnF_C2H2"/>
    <property type="match status" value="6"/>
</dbReference>
<dbReference type="GO" id="GO:0000978">
    <property type="term" value="F:RNA polymerase II cis-regulatory region sequence-specific DNA binding"/>
    <property type="evidence" value="ECO:0007669"/>
    <property type="project" value="TreeGrafter"/>
</dbReference>
<feature type="region of interest" description="Disordered" evidence="7">
    <location>
        <begin position="172"/>
        <end position="199"/>
    </location>
</feature>
<feature type="region of interest" description="Disordered" evidence="7">
    <location>
        <begin position="1"/>
        <end position="53"/>
    </location>
</feature>
<dbReference type="PROSITE" id="PS00028">
    <property type="entry name" value="ZINC_FINGER_C2H2_1"/>
    <property type="match status" value="4"/>
</dbReference>
<dbReference type="PANTHER" id="PTHR14003">
    <property type="entry name" value="TRANSCRIPTIONAL REPRESSOR PROTEIN YY"/>
    <property type="match status" value="1"/>
</dbReference>
<dbReference type="GO" id="GO:0000785">
    <property type="term" value="C:chromatin"/>
    <property type="evidence" value="ECO:0007669"/>
    <property type="project" value="TreeGrafter"/>
</dbReference>
<dbReference type="Pfam" id="PF00096">
    <property type="entry name" value="zf-C2H2"/>
    <property type="match status" value="2"/>
</dbReference>
<name>A0A8K0XA91_9PEZI</name>
<gene>
    <name evidence="9" type="ORF">B0T11DRAFT_323922</name>
</gene>
<dbReference type="InterPro" id="IPR013087">
    <property type="entry name" value="Znf_C2H2_type"/>
</dbReference>
<dbReference type="GO" id="GO:0005667">
    <property type="term" value="C:transcription regulator complex"/>
    <property type="evidence" value="ECO:0007669"/>
    <property type="project" value="TreeGrafter"/>
</dbReference>
<dbReference type="OrthoDB" id="3437960at2759"/>
<dbReference type="PANTHER" id="PTHR14003:SF19">
    <property type="entry name" value="YY2 TRANSCRIPTION FACTOR"/>
    <property type="match status" value="1"/>
</dbReference>
<dbReference type="GO" id="GO:0008270">
    <property type="term" value="F:zinc ion binding"/>
    <property type="evidence" value="ECO:0007669"/>
    <property type="project" value="UniProtKB-KW"/>
</dbReference>
<feature type="region of interest" description="Disordered" evidence="7">
    <location>
        <begin position="386"/>
        <end position="438"/>
    </location>
</feature>
<sequence length="438" mass="49558">MSSNSHHAQFYSPTQDEQQQHQYHHHQPQHHHHQPQQQHHSLDPVFSTPTTDAGPMLYGVEDYSNVWSQPLQDVQDDELYISPEVLAHWKEFHQPNAHHQLCVDPCVLSNLDHPLDLPMCPSTLPSHPPLPSSQQQQSYPMGTAAAALSPSTCTATIHTAVELVDLANNSWNIGPSPPDSSLADSVEEPKEPKEPKQHKCGWITNRHGETCGLVFLSCEELQEHARKEHVEKLQKEESGFVCAWEKCPRQSNRRRRGGIGFAQRSKLERHLQSHTDYKPAECPICKMQLSSQQALTCHMNTHTGNSPHVCKYCGLSFKQPSAKTMHERVHTGEKPLECEICGMRFGESSNLSKHRKTHNIRGDHVCTLCNKDFTRVDQLERHIKTVHDPSNPKNTTTSQRTKRAKREASDRGTIPTPTPSDSEESIRRVSIPDIAQSF</sequence>
<dbReference type="GO" id="GO:0000981">
    <property type="term" value="F:DNA-binding transcription factor activity, RNA polymerase II-specific"/>
    <property type="evidence" value="ECO:0007669"/>
    <property type="project" value="TreeGrafter"/>
</dbReference>
<feature type="compositionally biased region" description="Polar residues" evidence="7">
    <location>
        <begin position="1"/>
        <end position="17"/>
    </location>
</feature>
<evidence type="ECO:0000256" key="5">
    <source>
        <dbReference type="ARBA" id="ARBA00044085"/>
    </source>
</evidence>
<evidence type="ECO:0000313" key="10">
    <source>
        <dbReference type="Proteomes" id="UP000813385"/>
    </source>
</evidence>
<comment type="caution">
    <text evidence="9">The sequence shown here is derived from an EMBL/GenBank/DDBJ whole genome shotgun (WGS) entry which is preliminary data.</text>
</comment>
<dbReference type="Proteomes" id="UP000813385">
    <property type="component" value="Unassembled WGS sequence"/>
</dbReference>
<feature type="domain" description="C2H2-type" evidence="8">
    <location>
        <begin position="364"/>
        <end position="392"/>
    </location>
</feature>
<dbReference type="Gene3D" id="3.30.160.60">
    <property type="entry name" value="Classic Zinc Finger"/>
    <property type="match status" value="5"/>
</dbReference>
<organism evidence="9 10">
    <name type="scientific">Plectosphaerella cucumerina</name>
    <dbReference type="NCBI Taxonomy" id="40658"/>
    <lineage>
        <taxon>Eukaryota</taxon>
        <taxon>Fungi</taxon>
        <taxon>Dikarya</taxon>
        <taxon>Ascomycota</taxon>
        <taxon>Pezizomycotina</taxon>
        <taxon>Sordariomycetes</taxon>
        <taxon>Hypocreomycetidae</taxon>
        <taxon>Glomerellales</taxon>
        <taxon>Plectosphaerellaceae</taxon>
        <taxon>Plectosphaerella</taxon>
    </lineage>
</organism>
<evidence type="ECO:0000256" key="4">
    <source>
        <dbReference type="ARBA" id="ARBA00022833"/>
    </source>
</evidence>
<dbReference type="SUPFAM" id="SSF57667">
    <property type="entry name" value="beta-beta-alpha zinc fingers"/>
    <property type="match status" value="3"/>
</dbReference>
<evidence type="ECO:0000256" key="1">
    <source>
        <dbReference type="ARBA" id="ARBA00022723"/>
    </source>
</evidence>
<feature type="domain" description="C2H2-type" evidence="8">
    <location>
        <begin position="280"/>
        <end position="307"/>
    </location>
</feature>
<keyword evidence="3 6" id="KW-0863">Zinc-finger</keyword>
<proteinExistence type="predicted"/>
<evidence type="ECO:0000256" key="2">
    <source>
        <dbReference type="ARBA" id="ARBA00022737"/>
    </source>
</evidence>
<evidence type="ECO:0000259" key="8">
    <source>
        <dbReference type="PROSITE" id="PS50157"/>
    </source>
</evidence>
<dbReference type="EMBL" id="JAGPXD010000001">
    <property type="protein sequence ID" value="KAH7375965.1"/>
    <property type="molecule type" value="Genomic_DNA"/>
</dbReference>
<feature type="domain" description="C2H2-type" evidence="8">
    <location>
        <begin position="308"/>
        <end position="335"/>
    </location>
</feature>
<keyword evidence="4" id="KW-0862">Zinc</keyword>
<protein>
    <recommendedName>
        <fullName evidence="5">C2H2 type master regulator of conidiophore development brlA</fullName>
    </recommendedName>
</protein>
<evidence type="ECO:0000256" key="7">
    <source>
        <dbReference type="SAM" id="MobiDB-lite"/>
    </source>
</evidence>
<reference evidence="9" key="1">
    <citation type="journal article" date="2021" name="Nat. Commun.">
        <title>Genetic determinants of endophytism in the Arabidopsis root mycobiome.</title>
        <authorList>
            <person name="Mesny F."/>
            <person name="Miyauchi S."/>
            <person name="Thiergart T."/>
            <person name="Pickel B."/>
            <person name="Atanasova L."/>
            <person name="Karlsson M."/>
            <person name="Huettel B."/>
            <person name="Barry K.W."/>
            <person name="Haridas S."/>
            <person name="Chen C."/>
            <person name="Bauer D."/>
            <person name="Andreopoulos W."/>
            <person name="Pangilinan J."/>
            <person name="LaButti K."/>
            <person name="Riley R."/>
            <person name="Lipzen A."/>
            <person name="Clum A."/>
            <person name="Drula E."/>
            <person name="Henrissat B."/>
            <person name="Kohler A."/>
            <person name="Grigoriev I.V."/>
            <person name="Martin F.M."/>
            <person name="Hacquard S."/>
        </authorList>
    </citation>
    <scope>NUCLEOTIDE SEQUENCE</scope>
    <source>
        <strain evidence="9">MPI-CAGE-AT-0016</strain>
    </source>
</reference>
<accession>A0A8K0XA91</accession>
<keyword evidence="1" id="KW-0479">Metal-binding</keyword>
<evidence type="ECO:0000256" key="6">
    <source>
        <dbReference type="PROSITE-ProRule" id="PRU00042"/>
    </source>
</evidence>
<dbReference type="Pfam" id="PF13912">
    <property type="entry name" value="zf-C2H2_6"/>
    <property type="match status" value="1"/>
</dbReference>
<dbReference type="FunFam" id="3.30.160.60:FF:000557">
    <property type="entry name" value="zinc finger and SCAN domain-containing protein 29"/>
    <property type="match status" value="1"/>
</dbReference>
<keyword evidence="2" id="KW-0677">Repeat</keyword>
<feature type="domain" description="C2H2-type" evidence="8">
    <location>
        <begin position="336"/>
        <end position="358"/>
    </location>
</feature>
<dbReference type="AlphaFoldDB" id="A0A8K0XA91"/>
<feature type="compositionally biased region" description="Basic and acidic residues" evidence="7">
    <location>
        <begin position="187"/>
        <end position="197"/>
    </location>
</feature>
<dbReference type="InterPro" id="IPR036236">
    <property type="entry name" value="Znf_C2H2_sf"/>
</dbReference>
<evidence type="ECO:0000256" key="3">
    <source>
        <dbReference type="ARBA" id="ARBA00022771"/>
    </source>
</evidence>
<evidence type="ECO:0000313" key="9">
    <source>
        <dbReference type="EMBL" id="KAH7375965.1"/>
    </source>
</evidence>